<feature type="compositionally biased region" description="Gly residues" evidence="1">
    <location>
        <begin position="91"/>
        <end position="107"/>
    </location>
</feature>
<feature type="region of interest" description="Disordered" evidence="1">
    <location>
        <begin position="517"/>
        <end position="545"/>
    </location>
</feature>
<feature type="region of interest" description="Disordered" evidence="1">
    <location>
        <begin position="73"/>
        <end position="135"/>
    </location>
</feature>
<proteinExistence type="predicted"/>
<feature type="compositionally biased region" description="Low complexity" evidence="1">
    <location>
        <begin position="15"/>
        <end position="27"/>
    </location>
</feature>
<reference evidence="2 3" key="1">
    <citation type="submission" date="2017-12" db="EMBL/GenBank/DDBJ databases">
        <title>Comparative genomics of Botrytis spp.</title>
        <authorList>
            <person name="Valero-Jimenez C.A."/>
            <person name="Tapia P."/>
            <person name="Veloso J."/>
            <person name="Silva-Moreno E."/>
            <person name="Staats M."/>
            <person name="Valdes J.H."/>
            <person name="Van Kan J.A.L."/>
        </authorList>
    </citation>
    <scope>NUCLEOTIDE SEQUENCE [LARGE SCALE GENOMIC DNA]</scope>
    <source>
        <strain evidence="2 3">MUCL3349</strain>
    </source>
</reference>
<evidence type="ECO:0000313" key="2">
    <source>
        <dbReference type="EMBL" id="TGO81124.1"/>
    </source>
</evidence>
<comment type="caution">
    <text evidence="2">The sequence shown here is derived from an EMBL/GenBank/DDBJ whole genome shotgun (WGS) entry which is preliminary data.</text>
</comment>
<keyword evidence="3" id="KW-1185">Reference proteome</keyword>
<feature type="compositionally biased region" description="Acidic residues" evidence="1">
    <location>
        <begin position="438"/>
        <end position="452"/>
    </location>
</feature>
<sequence>MTSSDPIAKGKGKGKSPNPSSSSTSSTFQAPTQYSSTDTPSHQDEQPTPSLLNRIGASAAGLGRDVFVGGAGGGSGGEGLRSDARGVFRAAGGGKGGESMSGNGNGNGNAQMHTGNPGLFDGPSSISEGRGGKVRDRDTFGMRSAGNMGTSGIQGDGAGGNGEFNGHAVGGDEKARWIQQNEKEFSEFLDAVPSLSPAGDAGLGGGYSGPSYGVLGNDLQAGQGDGLQYGALPAPTGAPLDPMGVQAFEDSWSQAAQGIINQHEAHPVPRAGNIRESTLYHFEPLPASHLEKVAETEYRREGMNTISHPDAGNMYPYNHNLSVPEQESRDGDEVRDLLSRIGGVSFDEEIGMNHGMSEEWMVGEDMKTYEEEWMGMSSAERERIIRVTRDLFPEGMGEEVHEGFDVESSLNLVPGFEREGEGKWRGDRGGEMEREREDEREEEEEEEDDEFEGSVLNFQGIKWRVRKQKRTNGEMGNGVEGKGKGKRKEEWKSDWEGVLRGYTDEVWGGLLPLVREAREELGGEEEGEGEKRDGDGEGEEGKEMGNLKALRRLGAVLGHLRGLGGRFKDGHGNWCDAVG</sequence>
<evidence type="ECO:0000313" key="3">
    <source>
        <dbReference type="Proteomes" id="UP000297280"/>
    </source>
</evidence>
<dbReference type="STRING" id="87229.A0A4Z1K6I1"/>
<feature type="compositionally biased region" description="Basic and acidic residues" evidence="1">
    <location>
        <begin position="529"/>
        <end position="545"/>
    </location>
</feature>
<accession>A0A4Z1K6I1</accession>
<name>A0A4Z1K6I1_9HELO</name>
<organism evidence="2 3">
    <name type="scientific">Botrytis porri</name>
    <dbReference type="NCBI Taxonomy" id="87229"/>
    <lineage>
        <taxon>Eukaryota</taxon>
        <taxon>Fungi</taxon>
        <taxon>Dikarya</taxon>
        <taxon>Ascomycota</taxon>
        <taxon>Pezizomycotina</taxon>
        <taxon>Leotiomycetes</taxon>
        <taxon>Helotiales</taxon>
        <taxon>Sclerotiniaceae</taxon>
        <taxon>Botrytis</taxon>
    </lineage>
</organism>
<feature type="region of interest" description="Disordered" evidence="1">
    <location>
        <begin position="417"/>
        <end position="453"/>
    </location>
</feature>
<evidence type="ECO:0000256" key="1">
    <source>
        <dbReference type="SAM" id="MobiDB-lite"/>
    </source>
</evidence>
<feature type="compositionally biased region" description="Polar residues" evidence="1">
    <location>
        <begin position="28"/>
        <end position="51"/>
    </location>
</feature>
<dbReference type="AlphaFoldDB" id="A0A4Z1K6I1"/>
<gene>
    <name evidence="2" type="ORF">BPOR_1337g00020</name>
</gene>
<feature type="region of interest" description="Disordered" evidence="1">
    <location>
        <begin position="1"/>
        <end position="53"/>
    </location>
</feature>
<dbReference type="Proteomes" id="UP000297280">
    <property type="component" value="Unassembled WGS sequence"/>
</dbReference>
<feature type="compositionally biased region" description="Basic and acidic residues" evidence="1">
    <location>
        <begin position="417"/>
        <end position="437"/>
    </location>
</feature>
<dbReference type="EMBL" id="PQXO01001329">
    <property type="protein sequence ID" value="TGO81124.1"/>
    <property type="molecule type" value="Genomic_DNA"/>
</dbReference>
<protein>
    <submittedName>
        <fullName evidence="2">Uncharacterized protein</fullName>
    </submittedName>
</protein>